<dbReference type="GO" id="GO:0008803">
    <property type="term" value="F:bis(5'-nucleosyl)-tetraphosphatase (symmetrical) activity"/>
    <property type="evidence" value="ECO:0007669"/>
    <property type="project" value="TreeGrafter"/>
</dbReference>
<dbReference type="RefSeq" id="WP_235823869.1">
    <property type="nucleotide sequence ID" value="NZ_FXYE01000002.1"/>
</dbReference>
<dbReference type="Proteomes" id="UP000202922">
    <property type="component" value="Unassembled WGS sequence"/>
</dbReference>
<proteinExistence type="predicted"/>
<name>A0A238KPT4_9RHOB</name>
<dbReference type="GO" id="GO:0005737">
    <property type="term" value="C:cytoplasm"/>
    <property type="evidence" value="ECO:0007669"/>
    <property type="project" value="TreeGrafter"/>
</dbReference>
<dbReference type="GO" id="GO:0004722">
    <property type="term" value="F:protein serine/threonine phosphatase activity"/>
    <property type="evidence" value="ECO:0007669"/>
    <property type="project" value="UniProtKB-EC"/>
</dbReference>
<accession>A0A238KPT4</accession>
<sequence>MKVLQRLFGSKHRASRAQIPPANPDQPFVAIGDIHGRDDLLERLMEKINLEFGQDIAIITVGDAIDRGEESAYVLDRLFEMSKDENSRLTSLVGNHEDMMLRFLDYPETHGARWLRFGGLQTLASFGVGDVFENSGPKEMIEARDQLRAALGVAMEEWLRHLPSRWISGNVGVVHAGADPSLPISLQSDETLIWGHPDFGHKPRFDNIWVIHGHTITPEPQIHRGHVAIDTGAYATGRLTAVHVSSEGGFQFLTA</sequence>
<keyword evidence="3" id="KW-1185">Reference proteome</keyword>
<dbReference type="Gene3D" id="3.60.21.10">
    <property type="match status" value="1"/>
</dbReference>
<dbReference type="EMBL" id="FXYE01000002">
    <property type="protein sequence ID" value="SMX44748.1"/>
    <property type="molecule type" value="Genomic_DNA"/>
</dbReference>
<evidence type="ECO:0000313" key="3">
    <source>
        <dbReference type="Proteomes" id="UP000202922"/>
    </source>
</evidence>
<dbReference type="SUPFAM" id="SSF56300">
    <property type="entry name" value="Metallo-dependent phosphatases"/>
    <property type="match status" value="1"/>
</dbReference>
<dbReference type="GO" id="GO:0110154">
    <property type="term" value="P:RNA decapping"/>
    <property type="evidence" value="ECO:0007669"/>
    <property type="project" value="TreeGrafter"/>
</dbReference>
<dbReference type="InterPro" id="IPR004843">
    <property type="entry name" value="Calcineurin-like_PHP"/>
</dbReference>
<keyword evidence="2" id="KW-0378">Hydrolase</keyword>
<feature type="domain" description="Calcineurin-like phosphoesterase" evidence="1">
    <location>
        <begin position="27"/>
        <end position="215"/>
    </location>
</feature>
<dbReference type="PANTHER" id="PTHR42850">
    <property type="entry name" value="METALLOPHOSPHOESTERASE"/>
    <property type="match status" value="1"/>
</dbReference>
<dbReference type="EC" id="3.1.3.16" evidence="2"/>
<evidence type="ECO:0000259" key="1">
    <source>
        <dbReference type="Pfam" id="PF00149"/>
    </source>
</evidence>
<gene>
    <name evidence="2" type="primary">pphB</name>
    <name evidence="2" type="ORF">COL8621_02623</name>
</gene>
<reference evidence="3" key="1">
    <citation type="submission" date="2017-05" db="EMBL/GenBank/DDBJ databases">
        <authorList>
            <person name="Rodrigo-Torres L."/>
            <person name="Arahal R. D."/>
            <person name="Lucena T."/>
        </authorList>
    </citation>
    <scope>NUCLEOTIDE SEQUENCE [LARGE SCALE GENOMIC DNA]</scope>
    <source>
        <strain evidence="3">CECT 8621</strain>
    </source>
</reference>
<dbReference type="PANTHER" id="PTHR42850:SF4">
    <property type="entry name" value="ZINC-DEPENDENT ENDOPOLYPHOSPHATASE"/>
    <property type="match status" value="1"/>
</dbReference>
<dbReference type="Pfam" id="PF00149">
    <property type="entry name" value="Metallophos"/>
    <property type="match status" value="1"/>
</dbReference>
<organism evidence="2 3">
    <name type="scientific">Actibacterium lipolyticum</name>
    <dbReference type="NCBI Taxonomy" id="1524263"/>
    <lineage>
        <taxon>Bacteria</taxon>
        <taxon>Pseudomonadati</taxon>
        <taxon>Pseudomonadota</taxon>
        <taxon>Alphaproteobacteria</taxon>
        <taxon>Rhodobacterales</taxon>
        <taxon>Roseobacteraceae</taxon>
        <taxon>Actibacterium</taxon>
    </lineage>
</organism>
<dbReference type="InterPro" id="IPR029052">
    <property type="entry name" value="Metallo-depent_PP-like"/>
</dbReference>
<dbReference type="InterPro" id="IPR050126">
    <property type="entry name" value="Ap4A_hydrolase"/>
</dbReference>
<evidence type="ECO:0000313" key="2">
    <source>
        <dbReference type="EMBL" id="SMX44748.1"/>
    </source>
</evidence>
<dbReference type="AlphaFoldDB" id="A0A238KPT4"/>
<protein>
    <submittedName>
        <fullName evidence="2">Serine/threonine-protein phosphatase 2</fullName>
        <ecNumber evidence="2">3.1.3.16</ecNumber>
    </submittedName>
</protein>